<gene>
    <name evidence="2" type="ordered locus">Murru_2065</name>
</gene>
<dbReference type="STRING" id="886377.Murru_2065"/>
<feature type="domain" description="Methyltransferase type 11" evidence="1">
    <location>
        <begin position="165"/>
        <end position="213"/>
    </location>
</feature>
<reference evidence="3" key="1">
    <citation type="submission" date="2011-08" db="EMBL/GenBank/DDBJ databases">
        <title>The complete genome of Muricauda ruestringensis DSM 13258.</title>
        <authorList>
            <person name="Lucas S."/>
            <person name="Han J."/>
            <person name="Lapidus A."/>
            <person name="Bruce D."/>
            <person name="Goodwin L."/>
            <person name="Pitluck S."/>
            <person name="Peters L."/>
            <person name="Kyrpides N."/>
            <person name="Mavromatis K."/>
            <person name="Ivanova N."/>
            <person name="Ovchinnikova G."/>
            <person name="Teshima H."/>
            <person name="Detter J.C."/>
            <person name="Tapia R."/>
            <person name="Han C."/>
            <person name="Land M."/>
            <person name="Hauser L."/>
            <person name="Markowitz V."/>
            <person name="Cheng J.-F."/>
            <person name="Hugenholtz P."/>
            <person name="Woyke T."/>
            <person name="Wu D."/>
            <person name="Spring S."/>
            <person name="Schroeder M."/>
            <person name="Brambilla E."/>
            <person name="Klenk H.-P."/>
            <person name="Eisen J.A."/>
        </authorList>
    </citation>
    <scope>NUCLEOTIDE SEQUENCE [LARGE SCALE GENOMIC DNA]</scope>
    <source>
        <strain evidence="3">DSM 13258 / LMG 19739 / B1</strain>
    </source>
</reference>
<dbReference type="eggNOG" id="COG2226">
    <property type="taxonomic scope" value="Bacteria"/>
</dbReference>
<proteinExistence type="predicted"/>
<dbReference type="Gene3D" id="3.40.50.150">
    <property type="entry name" value="Vaccinia Virus protein VP39"/>
    <property type="match status" value="1"/>
</dbReference>
<dbReference type="Pfam" id="PF08241">
    <property type="entry name" value="Methyltransf_11"/>
    <property type="match status" value="1"/>
</dbReference>
<dbReference type="GO" id="GO:0032259">
    <property type="term" value="P:methylation"/>
    <property type="evidence" value="ECO:0007669"/>
    <property type="project" value="UniProtKB-KW"/>
</dbReference>
<reference evidence="2 3" key="2">
    <citation type="journal article" date="2012" name="Stand. Genomic Sci.">
        <title>Complete genome sequence of the facultatively anaerobic, appendaged bacterium Muricauda ruestringensis type strain (B1(T)).</title>
        <authorList>
            <person name="Huntemann M."/>
            <person name="Teshima H."/>
            <person name="Lapidus A."/>
            <person name="Nolan M."/>
            <person name="Lucas S."/>
            <person name="Hammon N."/>
            <person name="Deshpande S."/>
            <person name="Cheng J.F."/>
            <person name="Tapia R."/>
            <person name="Goodwin L.A."/>
            <person name="Pitluck S."/>
            <person name="Liolios K."/>
            <person name="Pagani I."/>
            <person name="Ivanova N."/>
            <person name="Mavromatis K."/>
            <person name="Mikhailova N."/>
            <person name="Pati A."/>
            <person name="Chen A."/>
            <person name="Palaniappan K."/>
            <person name="Land M."/>
            <person name="Hauser L."/>
            <person name="Pan C."/>
            <person name="Brambilla E.M."/>
            <person name="Rohde M."/>
            <person name="Spring S."/>
            <person name="Goker M."/>
            <person name="Detter J.C."/>
            <person name="Bristow J."/>
            <person name="Eisen J.A."/>
            <person name="Markowitz V."/>
            <person name="Hugenholtz P."/>
            <person name="Kyrpides N.C."/>
            <person name="Klenk H.P."/>
            <person name="Woyke T."/>
        </authorList>
    </citation>
    <scope>NUCLEOTIDE SEQUENCE [LARGE SCALE GENOMIC DNA]</scope>
    <source>
        <strain evidence="3">DSM 13258 / LMG 19739 / B1</strain>
    </source>
</reference>
<keyword evidence="2" id="KW-0489">Methyltransferase</keyword>
<evidence type="ECO:0000259" key="1">
    <source>
        <dbReference type="Pfam" id="PF08241"/>
    </source>
</evidence>
<evidence type="ECO:0000313" key="2">
    <source>
        <dbReference type="EMBL" id="AEM71104.1"/>
    </source>
</evidence>
<evidence type="ECO:0000313" key="3">
    <source>
        <dbReference type="Proteomes" id="UP000008908"/>
    </source>
</evidence>
<dbReference type="PANTHER" id="PTHR43591">
    <property type="entry name" value="METHYLTRANSFERASE"/>
    <property type="match status" value="1"/>
</dbReference>
<dbReference type="EMBL" id="CP002999">
    <property type="protein sequence ID" value="AEM71104.1"/>
    <property type="molecule type" value="Genomic_DNA"/>
</dbReference>
<organism evidence="2 3">
    <name type="scientific">Allomuricauda ruestringensis (strain DSM 13258 / CIP 107369 / LMG 19739 / B1)</name>
    <name type="common">Muricauda ruestringensis</name>
    <dbReference type="NCBI Taxonomy" id="886377"/>
    <lineage>
        <taxon>Bacteria</taxon>
        <taxon>Pseudomonadati</taxon>
        <taxon>Bacteroidota</taxon>
        <taxon>Flavobacteriia</taxon>
        <taxon>Flavobacteriales</taxon>
        <taxon>Flavobacteriaceae</taxon>
        <taxon>Flagellimonas</taxon>
    </lineage>
</organism>
<dbReference type="InterPro" id="IPR013216">
    <property type="entry name" value="Methyltransf_11"/>
</dbReference>
<dbReference type="KEGG" id="mrs:Murru_2065"/>
<protein>
    <submittedName>
        <fullName evidence="2">Methyltransferase type 11</fullName>
    </submittedName>
</protein>
<accession>G2PLL7</accession>
<dbReference type="GO" id="GO:0008757">
    <property type="term" value="F:S-adenosylmethionine-dependent methyltransferase activity"/>
    <property type="evidence" value="ECO:0007669"/>
    <property type="project" value="InterPro"/>
</dbReference>
<dbReference type="InterPro" id="IPR029063">
    <property type="entry name" value="SAM-dependent_MTases_sf"/>
</dbReference>
<keyword evidence="3" id="KW-1185">Reference proteome</keyword>
<dbReference type="CDD" id="cd02440">
    <property type="entry name" value="AdoMet_MTases"/>
    <property type="match status" value="1"/>
</dbReference>
<dbReference type="SUPFAM" id="SSF53335">
    <property type="entry name" value="S-adenosyl-L-methionine-dependent methyltransferases"/>
    <property type="match status" value="1"/>
</dbReference>
<keyword evidence="2" id="KW-0808">Transferase</keyword>
<name>G2PLL7_ALLRU</name>
<sequence>MEKRHSIHSSRYFFLKEKTRTDILFDLIASLGLQQALIILSVSKIFKYFLNLIPRPLLIRLSYWVRPLIAFSLKGSTYTDPIDGKSFRKFLPYGYENPRENVLSPSTLSLERHRLLWLYLKNETDFFTKPLKLLHFAPEQAFYKRFKKLDNLEYTTTDLNSPLADVKADICNLPFDDNTFDVILCNHVLEHIPDHTKAMQELYRIMKPGGWGIFQIPQDLNREKTFEDDSITDKKERARIFGQYDHVRIYGRDYFDKLRSIGFVVEEVDYTKKIPKETVEKYRLAKGEIIPFVSK</sequence>
<dbReference type="Proteomes" id="UP000008908">
    <property type="component" value="Chromosome"/>
</dbReference>
<dbReference type="HOGENOM" id="CLU_071512_0_0_10"/>
<dbReference type="AlphaFoldDB" id="G2PLL7"/>